<evidence type="ECO:0000313" key="4">
    <source>
        <dbReference type="Proteomes" id="UP000190648"/>
    </source>
</evidence>
<keyword evidence="4" id="KW-1185">Reference proteome</keyword>
<comment type="caution">
    <text evidence="3">The sequence shown here is derived from an EMBL/GenBank/DDBJ whole genome shotgun (WGS) entry which is preliminary data.</text>
</comment>
<gene>
    <name evidence="3" type="ORF">AV530_003581</name>
</gene>
<reference evidence="3 4" key="1">
    <citation type="submission" date="2016-02" db="EMBL/GenBank/DDBJ databases">
        <title>Band-tailed pigeon sequencing and assembly.</title>
        <authorList>
            <person name="Soares A.E."/>
            <person name="Novak B.J."/>
            <person name="Rice E.S."/>
            <person name="O'Connell B."/>
            <person name="Chang D."/>
            <person name="Weber S."/>
            <person name="Shapiro B."/>
        </authorList>
    </citation>
    <scope>NUCLEOTIDE SEQUENCE [LARGE SCALE GENOMIC DNA]</scope>
    <source>
        <strain evidence="3">BTP2013</strain>
        <tissue evidence="3">Blood</tissue>
    </source>
</reference>
<protein>
    <submittedName>
        <fullName evidence="3">Uncharacterized protein</fullName>
    </submittedName>
</protein>
<evidence type="ECO:0000256" key="1">
    <source>
        <dbReference type="SAM" id="MobiDB-lite"/>
    </source>
</evidence>
<feature type="compositionally biased region" description="Low complexity" evidence="1">
    <location>
        <begin position="120"/>
        <end position="132"/>
    </location>
</feature>
<keyword evidence="2" id="KW-0472">Membrane</keyword>
<evidence type="ECO:0000313" key="3">
    <source>
        <dbReference type="EMBL" id="OPJ89335.1"/>
    </source>
</evidence>
<organism evidence="3 4">
    <name type="scientific">Patagioenas fasciata monilis</name>
    <dbReference type="NCBI Taxonomy" id="372326"/>
    <lineage>
        <taxon>Eukaryota</taxon>
        <taxon>Metazoa</taxon>
        <taxon>Chordata</taxon>
        <taxon>Craniata</taxon>
        <taxon>Vertebrata</taxon>
        <taxon>Euteleostomi</taxon>
        <taxon>Archelosauria</taxon>
        <taxon>Archosauria</taxon>
        <taxon>Dinosauria</taxon>
        <taxon>Saurischia</taxon>
        <taxon>Theropoda</taxon>
        <taxon>Coelurosauria</taxon>
        <taxon>Aves</taxon>
        <taxon>Neognathae</taxon>
        <taxon>Neoaves</taxon>
        <taxon>Columbimorphae</taxon>
        <taxon>Columbiformes</taxon>
        <taxon>Columbidae</taxon>
        <taxon>Patagioenas</taxon>
    </lineage>
</organism>
<keyword evidence="2" id="KW-1133">Transmembrane helix</keyword>
<feature type="transmembrane region" description="Helical" evidence="2">
    <location>
        <begin position="88"/>
        <end position="110"/>
    </location>
</feature>
<proteinExistence type="predicted"/>
<feature type="region of interest" description="Disordered" evidence="1">
    <location>
        <begin position="120"/>
        <end position="159"/>
    </location>
</feature>
<keyword evidence="2" id="KW-0812">Transmembrane</keyword>
<evidence type="ECO:0000256" key="2">
    <source>
        <dbReference type="SAM" id="Phobius"/>
    </source>
</evidence>
<dbReference type="AlphaFoldDB" id="A0A1V4KY56"/>
<dbReference type="EMBL" id="LSYS01001150">
    <property type="protein sequence ID" value="OPJ89335.1"/>
    <property type="molecule type" value="Genomic_DNA"/>
</dbReference>
<name>A0A1V4KY56_PATFA</name>
<accession>A0A1V4KY56</accession>
<dbReference type="Proteomes" id="UP000190648">
    <property type="component" value="Unassembled WGS sequence"/>
</dbReference>
<sequence>MQCSKAGADGLTNTCPFIIGAFEPEHLAKLRAAAQRCCGVRLLGFSLSGAPLRCQDTFGNNGRSGVCSPLQSYPGERPRACGCLATTYLAFITIVFTYSSTFYSIHVVAFKAERSVCSSKLPSQSRSSSSSSQMLAAGAPSSPRAALPATAGSRVNPHS</sequence>